<evidence type="ECO:0000313" key="2">
    <source>
        <dbReference type="Proteomes" id="UP000551353"/>
    </source>
</evidence>
<proteinExistence type="predicted"/>
<gene>
    <name evidence="1" type="ORF">GGD56_006592</name>
</gene>
<sequence>MLGPYEAQIRAWLEAEPTLSAAVVLQRLMNLDQTRLTNKGLRKVQMAVKAWRQESALQILNGDWMAITPALPPAKSFGNIIR</sequence>
<comment type="caution">
    <text evidence="1">The sequence shown here is derived from an EMBL/GenBank/DDBJ whole genome shotgun (WGS) entry which is preliminary data.</text>
</comment>
<evidence type="ECO:0000313" key="1">
    <source>
        <dbReference type="EMBL" id="MBB4232694.1"/>
    </source>
</evidence>
<reference evidence="1 2" key="1">
    <citation type="submission" date="2020-08" db="EMBL/GenBank/DDBJ databases">
        <title>Genomic Encyclopedia of Type Strains, Phase IV (KMG-V): Genome sequencing to study the core and pangenomes of soil and plant-associated prokaryotes.</title>
        <authorList>
            <person name="Whitman W."/>
        </authorList>
    </citation>
    <scope>NUCLEOTIDE SEQUENCE [LARGE SCALE GENOMIC DNA]</scope>
    <source>
        <strain evidence="1 2">SEMIA 4087</strain>
    </source>
</reference>
<accession>A0ABR6IXS4</accession>
<name>A0ABR6IXS4_9HYPH</name>
<organism evidence="1 2">
    <name type="scientific">Rhizobium mongolense</name>
    <dbReference type="NCBI Taxonomy" id="57676"/>
    <lineage>
        <taxon>Bacteria</taxon>
        <taxon>Pseudomonadati</taxon>
        <taxon>Pseudomonadota</taxon>
        <taxon>Alphaproteobacteria</taxon>
        <taxon>Hyphomicrobiales</taxon>
        <taxon>Rhizobiaceae</taxon>
        <taxon>Rhizobium/Agrobacterium group</taxon>
        <taxon>Rhizobium</taxon>
    </lineage>
</organism>
<keyword evidence="2" id="KW-1185">Reference proteome</keyword>
<dbReference type="EMBL" id="JACIFX010000016">
    <property type="protein sequence ID" value="MBB4232694.1"/>
    <property type="molecule type" value="Genomic_DNA"/>
</dbReference>
<dbReference type="RefSeq" id="WP_233450506.1">
    <property type="nucleotide sequence ID" value="NZ_JACIFX010000016.1"/>
</dbReference>
<dbReference type="Proteomes" id="UP000551353">
    <property type="component" value="Unassembled WGS sequence"/>
</dbReference>
<protein>
    <submittedName>
        <fullName evidence="1">Uncharacterized protein</fullName>
    </submittedName>
</protein>